<dbReference type="Pfam" id="PF13354">
    <property type="entry name" value="Beta-lactamase2"/>
    <property type="match status" value="1"/>
</dbReference>
<dbReference type="Proteomes" id="UP001501371">
    <property type="component" value="Unassembled WGS sequence"/>
</dbReference>
<keyword evidence="4" id="KW-1185">Reference proteome</keyword>
<feature type="region of interest" description="Disordered" evidence="1">
    <location>
        <begin position="50"/>
        <end position="74"/>
    </location>
</feature>
<evidence type="ECO:0000259" key="2">
    <source>
        <dbReference type="Pfam" id="PF13354"/>
    </source>
</evidence>
<organism evidence="3 4">
    <name type="scientific">Streptomyces hebeiensis</name>
    <dbReference type="NCBI Taxonomy" id="229486"/>
    <lineage>
        <taxon>Bacteria</taxon>
        <taxon>Bacillati</taxon>
        <taxon>Actinomycetota</taxon>
        <taxon>Actinomycetes</taxon>
        <taxon>Kitasatosporales</taxon>
        <taxon>Streptomycetaceae</taxon>
        <taxon>Streptomyces</taxon>
    </lineage>
</organism>
<proteinExistence type="predicted"/>
<dbReference type="InterPro" id="IPR000871">
    <property type="entry name" value="Beta-lactam_class-A"/>
</dbReference>
<accession>A0ABN1UPN8</accession>
<name>A0ABN1UPN8_9ACTN</name>
<feature type="domain" description="Beta-lactamase class A catalytic" evidence="2">
    <location>
        <begin position="88"/>
        <end position="303"/>
    </location>
</feature>
<dbReference type="InterPro" id="IPR045155">
    <property type="entry name" value="Beta-lactam_cat"/>
</dbReference>
<reference evidence="3 4" key="1">
    <citation type="journal article" date="2019" name="Int. J. Syst. Evol. Microbiol.">
        <title>The Global Catalogue of Microorganisms (GCM) 10K type strain sequencing project: providing services to taxonomists for standard genome sequencing and annotation.</title>
        <authorList>
            <consortium name="The Broad Institute Genomics Platform"/>
            <consortium name="The Broad Institute Genome Sequencing Center for Infectious Disease"/>
            <person name="Wu L."/>
            <person name="Ma J."/>
        </authorList>
    </citation>
    <scope>NUCLEOTIDE SEQUENCE [LARGE SCALE GENOMIC DNA]</scope>
    <source>
        <strain evidence="3 4">JCM 12696</strain>
    </source>
</reference>
<comment type="caution">
    <text evidence="3">The sequence shown here is derived from an EMBL/GenBank/DDBJ whole genome shotgun (WGS) entry which is preliminary data.</text>
</comment>
<sequence>MGDGRLRIMTFFRRGAGVVARTAALTTPVLLITALLSGCSGNSAETSAEPVAATVSTRSTDSAPASSSHERGTKALADVERRFDARLGVYVLDTGTGRTVTYRADERFAHASTFKALLAGVVLKRTSDARLDHTVRYDAEDVERSGYAPITSRHVDEGMTIRALTDAALRHSDNTAANLLLEELGGPAELQAALRELGNRTTNVDRWEPELNEATPGDVRDTSTPRALGTDLRRFVLGDALPEDRRQLLTDWLVRNTTGDPFIRAGVPDGWKVGDKTGTGEYGTRNDIAIAWPPGRDPVVIAVQSDRGVADADSDDALIAEATKAALAALR</sequence>
<evidence type="ECO:0000313" key="3">
    <source>
        <dbReference type="EMBL" id="GAA1161869.1"/>
    </source>
</evidence>
<protein>
    <submittedName>
        <fullName evidence="3">Class A beta-lactamase</fullName>
    </submittedName>
</protein>
<dbReference type="Gene3D" id="3.40.710.10">
    <property type="entry name" value="DD-peptidase/beta-lactamase superfamily"/>
    <property type="match status" value="1"/>
</dbReference>
<dbReference type="InterPro" id="IPR012338">
    <property type="entry name" value="Beta-lactam/transpept-like"/>
</dbReference>
<evidence type="ECO:0000256" key="1">
    <source>
        <dbReference type="SAM" id="MobiDB-lite"/>
    </source>
</evidence>
<dbReference type="EMBL" id="BAAAKV010000012">
    <property type="protein sequence ID" value="GAA1161869.1"/>
    <property type="molecule type" value="Genomic_DNA"/>
</dbReference>
<dbReference type="PANTHER" id="PTHR35333:SF3">
    <property type="entry name" value="BETA-LACTAMASE-TYPE TRANSPEPTIDASE FOLD CONTAINING PROTEIN"/>
    <property type="match status" value="1"/>
</dbReference>
<dbReference type="SUPFAM" id="SSF56601">
    <property type="entry name" value="beta-lactamase/transpeptidase-like"/>
    <property type="match status" value="1"/>
</dbReference>
<dbReference type="PANTHER" id="PTHR35333">
    <property type="entry name" value="BETA-LACTAMASE"/>
    <property type="match status" value="1"/>
</dbReference>
<gene>
    <name evidence="3" type="primary">bla</name>
    <name evidence="3" type="ORF">GCM10009654_18060</name>
</gene>
<feature type="compositionally biased region" description="Polar residues" evidence="1">
    <location>
        <begin position="54"/>
        <end position="67"/>
    </location>
</feature>
<dbReference type="PRINTS" id="PR00118">
    <property type="entry name" value="BLACTAMASEA"/>
</dbReference>
<evidence type="ECO:0000313" key="4">
    <source>
        <dbReference type="Proteomes" id="UP001501371"/>
    </source>
</evidence>
<dbReference type="NCBIfam" id="NF033103">
    <property type="entry name" value="bla_class_A"/>
    <property type="match status" value="1"/>
</dbReference>